<keyword evidence="3" id="KW-0677">Repeat</keyword>
<evidence type="ECO:0000256" key="1">
    <source>
        <dbReference type="ARBA" id="ARBA00013860"/>
    </source>
</evidence>
<dbReference type="NCBIfam" id="TIGR00242">
    <property type="entry name" value="division/cell wall cluster transcriptional repressor MraZ"/>
    <property type="match status" value="1"/>
</dbReference>
<dbReference type="InterPro" id="IPR035642">
    <property type="entry name" value="MraZ_N"/>
</dbReference>
<dbReference type="HAMAP" id="MF_01008">
    <property type="entry name" value="MraZ"/>
    <property type="match status" value="1"/>
</dbReference>
<evidence type="ECO:0000313" key="10">
    <source>
        <dbReference type="EMBL" id="SDU41211.1"/>
    </source>
</evidence>
<proteinExistence type="inferred from homology"/>
<dbReference type="GO" id="GO:0003700">
    <property type="term" value="F:DNA-binding transcription factor activity"/>
    <property type="evidence" value="ECO:0007669"/>
    <property type="project" value="UniProtKB-UniRule"/>
</dbReference>
<evidence type="ECO:0000259" key="8">
    <source>
        <dbReference type="PROSITE" id="PS51740"/>
    </source>
</evidence>
<dbReference type="Gene3D" id="3.40.1550.20">
    <property type="entry name" value="Transcriptional regulator MraZ domain"/>
    <property type="match status" value="1"/>
</dbReference>
<dbReference type="OrthoDB" id="9807753at2"/>
<accession>A0A1H2IB17</accession>
<evidence type="ECO:0000256" key="4">
    <source>
        <dbReference type="ARBA" id="ARBA00023015"/>
    </source>
</evidence>
<keyword evidence="2 7" id="KW-0963">Cytoplasm</keyword>
<dbReference type="GO" id="GO:0009295">
    <property type="term" value="C:nucleoid"/>
    <property type="evidence" value="ECO:0007669"/>
    <property type="project" value="UniProtKB-SubCell"/>
</dbReference>
<dbReference type="InterPro" id="IPR007159">
    <property type="entry name" value="SpoVT-AbrB_dom"/>
</dbReference>
<dbReference type="EMBL" id="JAVLUS010000002">
    <property type="protein sequence ID" value="MDS1112569.1"/>
    <property type="molecule type" value="Genomic_DNA"/>
</dbReference>
<dbReference type="InterPro" id="IPR037914">
    <property type="entry name" value="SpoVT-AbrB_sf"/>
</dbReference>
<comment type="similarity">
    <text evidence="7">Belongs to the MraZ family.</text>
</comment>
<dbReference type="PROSITE" id="PS51740">
    <property type="entry name" value="SPOVT_ABRB"/>
    <property type="match status" value="2"/>
</dbReference>
<dbReference type="Pfam" id="PF02381">
    <property type="entry name" value="MraZ"/>
    <property type="match status" value="2"/>
</dbReference>
<keyword evidence="6 7" id="KW-0804">Transcription</keyword>
<organism evidence="10 11">
    <name type="scientific">Gordonia westfalica</name>
    <dbReference type="NCBI Taxonomy" id="158898"/>
    <lineage>
        <taxon>Bacteria</taxon>
        <taxon>Bacillati</taxon>
        <taxon>Actinomycetota</taxon>
        <taxon>Actinomycetes</taxon>
        <taxon>Mycobacteriales</taxon>
        <taxon>Gordoniaceae</taxon>
        <taxon>Gordonia</taxon>
    </lineage>
</organism>
<keyword evidence="12" id="KW-1185">Reference proteome</keyword>
<dbReference type="AlphaFoldDB" id="A0A1H2IB17"/>
<dbReference type="InterPro" id="IPR038619">
    <property type="entry name" value="MraZ_sf"/>
</dbReference>
<dbReference type="Proteomes" id="UP001265083">
    <property type="component" value="Unassembled WGS sequence"/>
</dbReference>
<comment type="subcellular location">
    <subcellularLocation>
        <location evidence="7">Cytoplasm</location>
        <location evidence="7">Nucleoid</location>
    </subcellularLocation>
</comment>
<dbReference type="Proteomes" id="UP000183180">
    <property type="component" value="Unassembled WGS sequence"/>
</dbReference>
<protein>
    <recommendedName>
        <fullName evidence="1 7">Transcriptional regulator MraZ</fullName>
    </recommendedName>
</protein>
<dbReference type="PANTHER" id="PTHR34701">
    <property type="entry name" value="TRANSCRIPTIONAL REGULATOR MRAZ"/>
    <property type="match status" value="1"/>
</dbReference>
<evidence type="ECO:0000256" key="6">
    <source>
        <dbReference type="ARBA" id="ARBA00023163"/>
    </source>
</evidence>
<evidence type="ECO:0000313" key="11">
    <source>
        <dbReference type="Proteomes" id="UP000183180"/>
    </source>
</evidence>
<dbReference type="InterPro" id="IPR003444">
    <property type="entry name" value="MraZ"/>
</dbReference>
<evidence type="ECO:0000256" key="3">
    <source>
        <dbReference type="ARBA" id="ARBA00022737"/>
    </source>
</evidence>
<dbReference type="STRING" id="158898.SAMN04488548_134999"/>
<dbReference type="PANTHER" id="PTHR34701:SF1">
    <property type="entry name" value="TRANSCRIPTIONAL REGULATOR MRAZ"/>
    <property type="match status" value="1"/>
</dbReference>
<name>A0A1H2IB17_9ACTN</name>
<dbReference type="InterPro" id="IPR020603">
    <property type="entry name" value="MraZ_dom"/>
</dbReference>
<keyword evidence="4 7" id="KW-0805">Transcription regulation</keyword>
<reference evidence="10 11" key="1">
    <citation type="submission" date="2016-10" db="EMBL/GenBank/DDBJ databases">
        <authorList>
            <person name="de Groot N.N."/>
        </authorList>
    </citation>
    <scope>NUCLEOTIDE SEQUENCE [LARGE SCALE GENOMIC DNA]</scope>
    <source>
        <strain evidence="10 11">DSM 44215</strain>
    </source>
</reference>
<dbReference type="EMBL" id="FNLM01000034">
    <property type="protein sequence ID" value="SDU41211.1"/>
    <property type="molecule type" value="Genomic_DNA"/>
</dbReference>
<dbReference type="GO" id="GO:2000143">
    <property type="term" value="P:negative regulation of DNA-templated transcription initiation"/>
    <property type="evidence" value="ECO:0007669"/>
    <property type="project" value="TreeGrafter"/>
</dbReference>
<feature type="domain" description="SpoVT-AbrB" evidence="8">
    <location>
        <begin position="8"/>
        <end position="50"/>
    </location>
</feature>
<gene>
    <name evidence="7 9" type="primary">mraZ</name>
    <name evidence="9" type="ORF">RD149_02180</name>
    <name evidence="10" type="ORF">SAMN04488548_134999</name>
</gene>
<reference evidence="9 12" key="2">
    <citation type="submission" date="2023-08" db="EMBL/GenBank/DDBJ databases">
        <title>Bioegradation of LLDPE and BLDPE plastic by marine bacteria from coast plastic debris.</title>
        <authorList>
            <person name="Rong Z."/>
        </authorList>
    </citation>
    <scope>NUCLEOTIDE SEQUENCE [LARGE SCALE GENOMIC DNA]</scope>
    <source>
        <strain evidence="9 12">Z-2</strain>
    </source>
</reference>
<sequence length="146" mass="16247">MSMRFVGTYTPKLDDKGRLTLPAKFRDALAGGVVVTKGQDHSLSVYRTEEFDVIAAKIVEASRNDPDLRAFQRTFFAGSEEQRPDGQGRISLSSDHRIYAGLSKECVVFGSFDHLEIWDSAAWNEYQTQHEENFSAANSAALNAVL</sequence>
<dbReference type="SUPFAM" id="SSF89447">
    <property type="entry name" value="AbrB/MazE/MraZ-like"/>
    <property type="match status" value="1"/>
</dbReference>
<evidence type="ECO:0000256" key="2">
    <source>
        <dbReference type="ARBA" id="ARBA00022490"/>
    </source>
</evidence>
<dbReference type="GO" id="GO:0005737">
    <property type="term" value="C:cytoplasm"/>
    <property type="evidence" value="ECO:0007669"/>
    <property type="project" value="UniProtKB-UniRule"/>
</dbReference>
<feature type="domain" description="SpoVT-AbrB" evidence="8">
    <location>
        <begin position="79"/>
        <end position="122"/>
    </location>
</feature>
<evidence type="ECO:0000313" key="9">
    <source>
        <dbReference type="EMBL" id="MDS1112569.1"/>
    </source>
</evidence>
<dbReference type="CDD" id="cd16321">
    <property type="entry name" value="MraZ_C"/>
    <property type="match status" value="1"/>
</dbReference>
<evidence type="ECO:0000313" key="12">
    <source>
        <dbReference type="Proteomes" id="UP001265083"/>
    </source>
</evidence>
<dbReference type="InterPro" id="IPR035644">
    <property type="entry name" value="MraZ_C"/>
</dbReference>
<comment type="subunit">
    <text evidence="7">Forms oligomers.</text>
</comment>
<keyword evidence="5 7" id="KW-0238">DNA-binding</keyword>
<evidence type="ECO:0000256" key="7">
    <source>
        <dbReference type="HAMAP-Rule" id="MF_01008"/>
    </source>
</evidence>
<evidence type="ECO:0000256" key="5">
    <source>
        <dbReference type="ARBA" id="ARBA00023125"/>
    </source>
</evidence>
<dbReference type="CDD" id="cd16320">
    <property type="entry name" value="MraZ_N"/>
    <property type="match status" value="1"/>
</dbReference>
<dbReference type="GO" id="GO:0000976">
    <property type="term" value="F:transcription cis-regulatory region binding"/>
    <property type="evidence" value="ECO:0007669"/>
    <property type="project" value="TreeGrafter"/>
</dbReference>
<dbReference type="RefSeq" id="WP_074849359.1">
    <property type="nucleotide sequence ID" value="NZ_FNLM01000034.1"/>
</dbReference>